<comment type="similarity">
    <text evidence="2 7">Belongs to the DMRL synthase family.</text>
</comment>
<sequence length="179" mass="18425">MSGTGRPEVRAVAAPGLSLGIVATRWHAEIVDTLVERARATAAASGITAPTMVRVAGAMEIPVVAQELARTHDAVVALGCVIRGATPHFDYVCQSVTHGLARLALDTGQPVANGILTCDTQDQAEERSGAPGSIEDKGAEAVAAALDTAVLLQYLRDGSAPGADDTAAEMGRERRASQQ</sequence>
<evidence type="ECO:0000256" key="1">
    <source>
        <dbReference type="ARBA" id="ARBA00004917"/>
    </source>
</evidence>
<feature type="active site" description="Proton donor" evidence="7">
    <location>
        <position position="88"/>
    </location>
</feature>
<feature type="binding site" evidence="7">
    <location>
        <begin position="80"/>
        <end position="82"/>
    </location>
    <ligand>
        <name>5-amino-6-(D-ribitylamino)uracil</name>
        <dbReference type="ChEBI" id="CHEBI:15934"/>
    </ligand>
</feature>
<organism evidence="9 10">
    <name type="scientific">Lipingzhangella rawalii</name>
    <dbReference type="NCBI Taxonomy" id="2055835"/>
    <lineage>
        <taxon>Bacteria</taxon>
        <taxon>Bacillati</taxon>
        <taxon>Actinomycetota</taxon>
        <taxon>Actinomycetes</taxon>
        <taxon>Streptosporangiales</taxon>
        <taxon>Nocardiopsidaceae</taxon>
        <taxon>Lipingzhangella</taxon>
    </lineage>
</organism>
<dbReference type="Proteomes" id="UP001250214">
    <property type="component" value="Unassembled WGS sequence"/>
</dbReference>
<proteinExistence type="inferred from homology"/>
<keyword evidence="10" id="KW-1185">Reference proteome</keyword>
<dbReference type="Pfam" id="PF00885">
    <property type="entry name" value="DMRL_synthase"/>
    <property type="match status" value="1"/>
</dbReference>
<evidence type="ECO:0000256" key="4">
    <source>
        <dbReference type="ARBA" id="ARBA00022619"/>
    </source>
</evidence>
<feature type="binding site" evidence="7">
    <location>
        <position position="127"/>
    </location>
    <ligand>
        <name>(2S)-2-hydroxy-3-oxobutyl phosphate</name>
        <dbReference type="ChEBI" id="CHEBI:58830"/>
    </ligand>
</feature>
<evidence type="ECO:0000256" key="2">
    <source>
        <dbReference type="ARBA" id="ARBA00007424"/>
    </source>
</evidence>
<dbReference type="Gene3D" id="3.40.50.960">
    <property type="entry name" value="Lumazine/riboflavin synthase"/>
    <property type="match status" value="1"/>
</dbReference>
<dbReference type="EMBL" id="JAVLVT010000001">
    <property type="protein sequence ID" value="MDS1269448.1"/>
    <property type="molecule type" value="Genomic_DNA"/>
</dbReference>
<evidence type="ECO:0000256" key="6">
    <source>
        <dbReference type="ARBA" id="ARBA00048785"/>
    </source>
</evidence>
<evidence type="ECO:0000256" key="3">
    <source>
        <dbReference type="ARBA" id="ARBA00012664"/>
    </source>
</evidence>
<dbReference type="HAMAP" id="MF_00178">
    <property type="entry name" value="Lumazine_synth"/>
    <property type="match status" value="1"/>
</dbReference>
<keyword evidence="4 7" id="KW-0686">Riboflavin biosynthesis</keyword>
<dbReference type="GO" id="GO:0000906">
    <property type="term" value="F:6,7-dimethyl-8-ribityllumazine synthase activity"/>
    <property type="evidence" value="ECO:0007669"/>
    <property type="project" value="UniProtKB-EC"/>
</dbReference>
<dbReference type="SUPFAM" id="SSF52121">
    <property type="entry name" value="Lumazine synthase"/>
    <property type="match status" value="1"/>
</dbReference>
<accession>A0ABU2H2C2</accession>
<protein>
    <recommendedName>
        <fullName evidence="3 7">6,7-dimethyl-8-ribityllumazine synthase</fullName>
        <shortName evidence="7">DMRL synthase</shortName>
        <shortName evidence="7">LS</shortName>
        <shortName evidence="7">Lumazine synthase</shortName>
        <ecNumber evidence="3 7">2.5.1.78</ecNumber>
    </recommendedName>
</protein>
<dbReference type="InterPro" id="IPR002180">
    <property type="entry name" value="LS/RS"/>
</dbReference>
<feature type="binding site" evidence="7">
    <location>
        <position position="113"/>
    </location>
    <ligand>
        <name>5-amino-6-(D-ribitylamino)uracil</name>
        <dbReference type="ChEBI" id="CHEBI:15934"/>
    </ligand>
</feature>
<evidence type="ECO:0000256" key="8">
    <source>
        <dbReference type="SAM" id="MobiDB-lite"/>
    </source>
</evidence>
<feature type="region of interest" description="Disordered" evidence="8">
    <location>
        <begin position="159"/>
        <end position="179"/>
    </location>
</feature>
<comment type="catalytic activity">
    <reaction evidence="6 7">
        <text>(2S)-2-hydroxy-3-oxobutyl phosphate + 5-amino-6-(D-ribitylamino)uracil = 6,7-dimethyl-8-(1-D-ribityl)lumazine + phosphate + 2 H2O + H(+)</text>
        <dbReference type="Rhea" id="RHEA:26152"/>
        <dbReference type="ChEBI" id="CHEBI:15377"/>
        <dbReference type="ChEBI" id="CHEBI:15378"/>
        <dbReference type="ChEBI" id="CHEBI:15934"/>
        <dbReference type="ChEBI" id="CHEBI:43474"/>
        <dbReference type="ChEBI" id="CHEBI:58201"/>
        <dbReference type="ChEBI" id="CHEBI:58830"/>
        <dbReference type="EC" id="2.5.1.78"/>
    </reaction>
</comment>
<feature type="binding site" evidence="7">
    <location>
        <begin position="85"/>
        <end position="86"/>
    </location>
    <ligand>
        <name>(2S)-2-hydroxy-3-oxobutyl phosphate</name>
        <dbReference type="ChEBI" id="CHEBI:58830"/>
    </ligand>
</feature>
<name>A0ABU2H2C2_9ACTN</name>
<dbReference type="InterPro" id="IPR036467">
    <property type="entry name" value="LS/RS_sf"/>
</dbReference>
<feature type="binding site" evidence="7">
    <location>
        <position position="26"/>
    </location>
    <ligand>
        <name>5-amino-6-(D-ribitylamino)uracil</name>
        <dbReference type="ChEBI" id="CHEBI:15934"/>
    </ligand>
</feature>
<comment type="pathway">
    <text evidence="1 7">Cofactor biosynthesis; riboflavin biosynthesis; riboflavin from 2-hydroxy-3-oxobutyl phosphate and 5-amino-6-(D-ribitylamino)uracil: step 1/2.</text>
</comment>
<reference evidence="10" key="1">
    <citation type="submission" date="2023-07" db="EMBL/GenBank/DDBJ databases">
        <title>Novel species in the genus Lipingzhangella isolated from Sambhar Salt Lake.</title>
        <authorList>
            <person name="Jiya N."/>
            <person name="Kajale S."/>
            <person name="Sharma A."/>
        </authorList>
    </citation>
    <scope>NUCLEOTIDE SEQUENCE [LARGE SCALE GENOMIC DNA]</scope>
    <source>
        <strain evidence="10">LS1_29</strain>
    </source>
</reference>
<keyword evidence="5 7" id="KW-0808">Transferase</keyword>
<feature type="compositionally biased region" description="Basic and acidic residues" evidence="8">
    <location>
        <begin position="170"/>
        <end position="179"/>
    </location>
</feature>
<evidence type="ECO:0000313" key="10">
    <source>
        <dbReference type="Proteomes" id="UP001250214"/>
    </source>
</evidence>
<evidence type="ECO:0000256" key="5">
    <source>
        <dbReference type="ARBA" id="ARBA00022679"/>
    </source>
</evidence>
<evidence type="ECO:0000256" key="7">
    <source>
        <dbReference type="HAMAP-Rule" id="MF_00178"/>
    </source>
</evidence>
<evidence type="ECO:0000313" key="9">
    <source>
        <dbReference type="EMBL" id="MDS1269448.1"/>
    </source>
</evidence>
<dbReference type="EC" id="2.5.1.78" evidence="3 7"/>
<dbReference type="PANTHER" id="PTHR21058">
    <property type="entry name" value="6,7-DIMETHYL-8-RIBITYLLUMAZINE SYNTHASE DMRL SYNTHASE LUMAZINE SYNTHASE"/>
    <property type="match status" value="1"/>
</dbReference>
<dbReference type="InterPro" id="IPR034964">
    <property type="entry name" value="LS"/>
</dbReference>
<gene>
    <name evidence="7 9" type="primary">ribH</name>
    <name evidence="9" type="ORF">RIF23_03960</name>
</gene>
<comment type="function">
    <text evidence="7">Catalyzes the formation of 6,7-dimethyl-8-ribityllumazine by condensation of 5-amino-6-(D-ribitylamino)uracil with 3,4-dihydroxy-2-butanone 4-phosphate. This is the penultimate step in the biosynthesis of riboflavin.</text>
</comment>
<feature type="binding site" evidence="7">
    <location>
        <begin position="58"/>
        <end position="60"/>
    </location>
    <ligand>
        <name>5-amino-6-(D-ribitylamino)uracil</name>
        <dbReference type="ChEBI" id="CHEBI:15934"/>
    </ligand>
</feature>
<dbReference type="CDD" id="cd09209">
    <property type="entry name" value="Lumazine_synthase-I"/>
    <property type="match status" value="1"/>
</dbReference>
<dbReference type="PANTHER" id="PTHR21058:SF0">
    <property type="entry name" value="6,7-DIMETHYL-8-RIBITYLLUMAZINE SYNTHASE"/>
    <property type="match status" value="1"/>
</dbReference>
<comment type="caution">
    <text evidence="9">The sequence shown here is derived from an EMBL/GenBank/DDBJ whole genome shotgun (WGS) entry which is preliminary data.</text>
</comment>
<dbReference type="RefSeq" id="WP_310910918.1">
    <property type="nucleotide sequence ID" value="NZ_JAVLVT010000001.1"/>
</dbReference>
<dbReference type="NCBIfam" id="TIGR00114">
    <property type="entry name" value="lumazine-synth"/>
    <property type="match status" value="1"/>
</dbReference>